<feature type="region of interest" description="Disordered" evidence="1">
    <location>
        <begin position="268"/>
        <end position="343"/>
    </location>
</feature>
<dbReference type="SMART" id="SM00507">
    <property type="entry name" value="HNHc"/>
    <property type="match status" value="1"/>
</dbReference>
<evidence type="ECO:0000313" key="4">
    <source>
        <dbReference type="Proteomes" id="UP001172687"/>
    </source>
</evidence>
<dbReference type="Pfam" id="PF02720">
    <property type="entry name" value="DUF222"/>
    <property type="match status" value="1"/>
</dbReference>
<feature type="compositionally biased region" description="Basic and acidic residues" evidence="1">
    <location>
        <begin position="517"/>
        <end position="527"/>
    </location>
</feature>
<dbReference type="CDD" id="cd00085">
    <property type="entry name" value="HNHc"/>
    <property type="match status" value="1"/>
</dbReference>
<feature type="region of interest" description="Disordered" evidence="1">
    <location>
        <begin position="493"/>
        <end position="539"/>
    </location>
</feature>
<comment type="caution">
    <text evidence="3">The sequence shown here is derived from an EMBL/GenBank/DDBJ whole genome shotgun (WGS) entry which is preliminary data.</text>
</comment>
<dbReference type="Proteomes" id="UP001172687">
    <property type="component" value="Unassembled WGS sequence"/>
</dbReference>
<keyword evidence="4" id="KW-1185">Reference proteome</keyword>
<dbReference type="EMBL" id="JAUHTC010000053">
    <property type="protein sequence ID" value="MDN4519218.1"/>
    <property type="molecule type" value="Genomic_DNA"/>
</dbReference>
<feature type="domain" description="HNH nuclease" evidence="2">
    <location>
        <begin position="386"/>
        <end position="437"/>
    </location>
</feature>
<evidence type="ECO:0000256" key="1">
    <source>
        <dbReference type="SAM" id="MobiDB-lite"/>
    </source>
</evidence>
<evidence type="ECO:0000313" key="3">
    <source>
        <dbReference type="EMBL" id="MDN4519218.1"/>
    </source>
</evidence>
<dbReference type="InterPro" id="IPR003615">
    <property type="entry name" value="HNH_nuc"/>
</dbReference>
<dbReference type="InterPro" id="IPR003870">
    <property type="entry name" value="DUF222"/>
</dbReference>
<feature type="compositionally biased region" description="Basic residues" evidence="1">
    <location>
        <begin position="504"/>
        <end position="516"/>
    </location>
</feature>
<proteinExistence type="predicted"/>
<evidence type="ECO:0000259" key="2">
    <source>
        <dbReference type="SMART" id="SM00507"/>
    </source>
</evidence>
<feature type="compositionally biased region" description="Basic and acidic residues" evidence="1">
    <location>
        <begin position="296"/>
        <end position="318"/>
    </location>
</feature>
<organism evidence="3 4">
    <name type="scientific">Mycolicibacterium austroafricanum</name>
    <name type="common">Mycobacterium austroafricanum</name>
    <dbReference type="NCBI Taxonomy" id="39687"/>
    <lineage>
        <taxon>Bacteria</taxon>
        <taxon>Bacillati</taxon>
        <taxon>Actinomycetota</taxon>
        <taxon>Actinomycetes</taxon>
        <taxon>Mycobacteriales</taxon>
        <taxon>Mycobacteriaceae</taxon>
        <taxon>Mycolicibacterium</taxon>
    </lineage>
</organism>
<dbReference type="RefSeq" id="WP_208674776.1">
    <property type="nucleotide sequence ID" value="NZ_CP070380.1"/>
</dbReference>
<name>A0ABT8HEM1_MYCAO</name>
<protein>
    <submittedName>
        <fullName evidence="3">DUF222 domain-containing protein</fullName>
    </submittedName>
</protein>
<gene>
    <name evidence="3" type="ORF">QYF68_15540</name>
</gene>
<sequence length="539" mass="58078">MFEDLVESAVRSRGAAAIGAWARMENAAAARRLFAMADLLEAKLADKDSAERDQWCLDNWDAVSAEVAAAQNVSPGVASNELLDAWAMRERLPRVAEVFATGAISYRLARTVVKRTRLIADRDARAKVDVEIAAQLAAWGSMSVAKQEAEIDYWVDRFDPSAVARAEGSSRSRHVDVIPAKNGSGVCYVEAVLHSHDGEALDRRLEELARSVCDRDPRTKDQLRSDAIGAMAAKADRLMCLCGTDDCEAAQRTPSAVVVHVIAHEDSLTDDTPFAGHGERPPDAAVEPDVQPGEGPDEKAGQDAAEAHDLQPDGEPRQEPGSGRGKDLLAPPPATGPAKTKPAMILGGGMLPAPLLAATVAHTATIKRLVHPGQSPPEPRYTPSQKLADFVRCRDMTCRFPGCDVPADRCDLDHTIAYPAGPTQASNLKALCRKHHLLKTFWGWRDAQDCDGTVVWTSPGGQVFTTHPGSRLLFPALCRPTAAVVVSSADLAPAPGRPSGLGMPRRKQTRAQARARRIAEQRRENEALLKTVQDDAPPF</sequence>
<accession>A0ABT8HEM1</accession>
<reference evidence="3" key="1">
    <citation type="submission" date="2023-07" db="EMBL/GenBank/DDBJ databases">
        <title>Degradation of tert-butanol by M. austroafricanum TBA100.</title>
        <authorList>
            <person name="Helbich S."/>
            <person name="Vainshtein Y."/>
        </authorList>
    </citation>
    <scope>NUCLEOTIDE SEQUENCE</scope>
    <source>
        <strain evidence="3">TBA100</strain>
    </source>
</reference>